<evidence type="ECO:0000313" key="6">
    <source>
        <dbReference type="Proteomes" id="UP001152797"/>
    </source>
</evidence>
<dbReference type="Gene3D" id="4.10.60.10">
    <property type="entry name" value="Zinc finger, CCHC-type"/>
    <property type="match status" value="1"/>
</dbReference>
<reference evidence="5 6" key="2">
    <citation type="submission" date="2024-05" db="EMBL/GenBank/DDBJ databases">
        <authorList>
            <person name="Chen Y."/>
            <person name="Shah S."/>
            <person name="Dougan E. K."/>
            <person name="Thang M."/>
            <person name="Chan C."/>
        </authorList>
    </citation>
    <scope>NUCLEOTIDE SEQUENCE [LARGE SCALE GENOMIC DNA]</scope>
</reference>
<keyword evidence="1" id="KW-0863">Zinc-finger</keyword>
<dbReference type="EMBL" id="CAMXCT030003198">
    <property type="protein sequence ID" value="CAL4790301.1"/>
    <property type="molecule type" value="Genomic_DNA"/>
</dbReference>
<feature type="domain" description="CCHC-type" evidence="3">
    <location>
        <begin position="77"/>
        <end position="91"/>
    </location>
</feature>
<organism evidence="4">
    <name type="scientific">Cladocopium goreaui</name>
    <dbReference type="NCBI Taxonomy" id="2562237"/>
    <lineage>
        <taxon>Eukaryota</taxon>
        <taxon>Sar</taxon>
        <taxon>Alveolata</taxon>
        <taxon>Dinophyceae</taxon>
        <taxon>Suessiales</taxon>
        <taxon>Symbiodiniaceae</taxon>
        <taxon>Cladocopium</taxon>
    </lineage>
</organism>
<dbReference type="GO" id="GO:0003676">
    <property type="term" value="F:nucleic acid binding"/>
    <property type="evidence" value="ECO:0007669"/>
    <property type="project" value="InterPro"/>
</dbReference>
<keyword evidence="1" id="KW-0479">Metal-binding</keyword>
<sequence>MTVCAFENELEEFLQETPEMHDAMTTYLEARNRLLEKRKNRGFWPTKGRGKGAKGKYKGKQSRSREQLMARIARSNCRKCGAVGHWKAECPLNVSDKNQSQTPAAANVAFDDCVNQDVEVYSEAEDVTETQAGFVRSSFPPVLQETCFMALEHVSASDRRKLQNRMARFMKDRCHNGDKPGDNLGFKSGNNLGKIKSSMPVSTSVCPKFVRPDRALLFRKKPHEFLMQPPMIDDKIDGASTESIMMSSAAQCPTSAILDTGASRCIIGERTLKELQSNLPSNVCSKLKSSPSKIKFRFGNEQSLTSSYRIHFPLKAVDRRTVWLAVEVVYMGRSIIQFFDVLQISQPRVNENSILPTKPFLSRVCRPTLLIGIRPNLMPSVVSLFKAVAESLIQVMTMLLQMLIQHLEMGSSTHLTEEAPMETAQQIQIMMEELQSQRALLENLNRQRPVKAGTSSAANQEMIKPVSKAKTSMGTKSHLAQSPTKTFSEEEELEIVHQVQRQVVSMMPIPTAVPFEEWGTHLVTWGKKHKGKNFETTIREDPQYFEWCQSRFLSLTPEMQDFVRYGQMRLSRLAAQREAAEIEA</sequence>
<evidence type="ECO:0000256" key="2">
    <source>
        <dbReference type="SAM" id="MobiDB-lite"/>
    </source>
</evidence>
<feature type="compositionally biased region" description="Basic residues" evidence="2">
    <location>
        <begin position="48"/>
        <end position="62"/>
    </location>
</feature>
<feature type="region of interest" description="Disordered" evidence="2">
    <location>
        <begin position="468"/>
        <end position="488"/>
    </location>
</feature>
<dbReference type="SMART" id="SM00343">
    <property type="entry name" value="ZnF_C2HC"/>
    <property type="match status" value="1"/>
</dbReference>
<dbReference type="GO" id="GO:0008270">
    <property type="term" value="F:zinc ion binding"/>
    <property type="evidence" value="ECO:0007669"/>
    <property type="project" value="UniProtKB-KW"/>
</dbReference>
<feature type="compositionally biased region" description="Polar residues" evidence="2">
    <location>
        <begin position="469"/>
        <end position="486"/>
    </location>
</feature>
<dbReference type="PROSITE" id="PS00141">
    <property type="entry name" value="ASP_PROTEASE"/>
    <property type="match status" value="1"/>
</dbReference>
<dbReference type="EMBL" id="CAMXCT010003198">
    <property type="protein sequence ID" value="CAI4002989.1"/>
    <property type="molecule type" value="Genomic_DNA"/>
</dbReference>
<protein>
    <submittedName>
        <fullName evidence="5">CCHC-type domain-containing protein</fullName>
    </submittedName>
</protein>
<evidence type="ECO:0000313" key="5">
    <source>
        <dbReference type="EMBL" id="CAL4790301.1"/>
    </source>
</evidence>
<dbReference type="InterPro" id="IPR001969">
    <property type="entry name" value="Aspartic_peptidase_AS"/>
</dbReference>
<proteinExistence type="predicted"/>
<name>A0A9P1D376_9DINO</name>
<dbReference type="EMBL" id="CAMXCT020003198">
    <property type="protein sequence ID" value="CAL1156364.1"/>
    <property type="molecule type" value="Genomic_DNA"/>
</dbReference>
<accession>A0A9P1D376</accession>
<dbReference type="Proteomes" id="UP001152797">
    <property type="component" value="Unassembled WGS sequence"/>
</dbReference>
<feature type="region of interest" description="Disordered" evidence="2">
    <location>
        <begin position="42"/>
        <end position="65"/>
    </location>
</feature>
<dbReference type="Pfam" id="PF00098">
    <property type="entry name" value="zf-CCHC"/>
    <property type="match status" value="1"/>
</dbReference>
<dbReference type="GO" id="GO:0004190">
    <property type="term" value="F:aspartic-type endopeptidase activity"/>
    <property type="evidence" value="ECO:0007669"/>
    <property type="project" value="InterPro"/>
</dbReference>
<dbReference type="PROSITE" id="PS50158">
    <property type="entry name" value="ZF_CCHC"/>
    <property type="match status" value="1"/>
</dbReference>
<dbReference type="GO" id="GO:0006508">
    <property type="term" value="P:proteolysis"/>
    <property type="evidence" value="ECO:0007669"/>
    <property type="project" value="InterPro"/>
</dbReference>
<evidence type="ECO:0000259" key="3">
    <source>
        <dbReference type="PROSITE" id="PS50158"/>
    </source>
</evidence>
<dbReference type="InterPro" id="IPR001878">
    <property type="entry name" value="Znf_CCHC"/>
</dbReference>
<evidence type="ECO:0000256" key="1">
    <source>
        <dbReference type="PROSITE-ProRule" id="PRU00047"/>
    </source>
</evidence>
<dbReference type="AlphaFoldDB" id="A0A9P1D376"/>
<gene>
    <name evidence="4" type="ORF">C1SCF055_LOCUS28896</name>
</gene>
<dbReference type="SUPFAM" id="SSF57756">
    <property type="entry name" value="Retrovirus zinc finger-like domains"/>
    <property type="match status" value="1"/>
</dbReference>
<dbReference type="InterPro" id="IPR036875">
    <property type="entry name" value="Znf_CCHC_sf"/>
</dbReference>
<keyword evidence="6" id="KW-1185">Reference proteome</keyword>
<comment type="caution">
    <text evidence="4">The sequence shown here is derived from an EMBL/GenBank/DDBJ whole genome shotgun (WGS) entry which is preliminary data.</text>
</comment>
<keyword evidence="1" id="KW-0862">Zinc</keyword>
<evidence type="ECO:0000313" key="4">
    <source>
        <dbReference type="EMBL" id="CAI4002989.1"/>
    </source>
</evidence>
<reference evidence="4" key="1">
    <citation type="submission" date="2022-10" db="EMBL/GenBank/DDBJ databases">
        <authorList>
            <person name="Chen Y."/>
            <person name="Dougan E. K."/>
            <person name="Chan C."/>
            <person name="Rhodes N."/>
            <person name="Thang M."/>
        </authorList>
    </citation>
    <scope>NUCLEOTIDE SEQUENCE</scope>
</reference>